<comment type="caution">
    <text evidence="3">The sequence shown here is derived from an EMBL/GenBank/DDBJ whole genome shotgun (WGS) entry which is preliminary data.</text>
</comment>
<evidence type="ECO:0000313" key="3">
    <source>
        <dbReference type="EMBL" id="MDT0419407.1"/>
    </source>
</evidence>
<dbReference type="InterPro" id="IPR012338">
    <property type="entry name" value="Beta-lactam/transpept-like"/>
</dbReference>
<evidence type="ECO:0000313" key="4">
    <source>
        <dbReference type="Proteomes" id="UP001183607"/>
    </source>
</evidence>
<dbReference type="SUPFAM" id="SSF56601">
    <property type="entry name" value="beta-lactamase/transpeptidase-like"/>
    <property type="match status" value="1"/>
</dbReference>
<dbReference type="PANTHER" id="PTHR30627:SF24">
    <property type="entry name" value="PENICILLIN-BINDING PROTEIN 4B"/>
    <property type="match status" value="1"/>
</dbReference>
<dbReference type="Pfam" id="PF05223">
    <property type="entry name" value="MecA_N"/>
    <property type="match status" value="1"/>
</dbReference>
<feature type="domain" description="Penicillin-binding protein transpeptidase" evidence="1">
    <location>
        <begin position="262"/>
        <end position="535"/>
    </location>
</feature>
<proteinExistence type="predicted"/>
<organism evidence="3 4">
    <name type="scientific">Streptomyces evansiae</name>
    <dbReference type="NCBI Taxonomy" id="3075535"/>
    <lineage>
        <taxon>Bacteria</taxon>
        <taxon>Bacillati</taxon>
        <taxon>Actinomycetota</taxon>
        <taxon>Actinomycetes</taxon>
        <taxon>Kitasatosporales</taxon>
        <taxon>Streptomycetaceae</taxon>
        <taxon>Streptomyces</taxon>
    </lineage>
</organism>
<dbReference type="EMBL" id="JAVRER010000075">
    <property type="protein sequence ID" value="MDT0419407.1"/>
    <property type="molecule type" value="Genomic_DNA"/>
</dbReference>
<dbReference type="Proteomes" id="UP001183607">
    <property type="component" value="Unassembled WGS sequence"/>
</dbReference>
<accession>A0ABD5EF37</accession>
<evidence type="ECO:0000259" key="1">
    <source>
        <dbReference type="Pfam" id="PF00905"/>
    </source>
</evidence>
<name>A0ABD5EF37_9ACTN</name>
<evidence type="ECO:0000259" key="2">
    <source>
        <dbReference type="Pfam" id="PF05223"/>
    </source>
</evidence>
<gene>
    <name evidence="3" type="ORF">RM574_28410</name>
</gene>
<dbReference type="AlphaFoldDB" id="A0ABD5EF37"/>
<dbReference type="Gene3D" id="3.40.710.10">
    <property type="entry name" value="DD-peptidase/beta-lactamase superfamily"/>
    <property type="match status" value="1"/>
</dbReference>
<dbReference type="Pfam" id="PF00905">
    <property type="entry name" value="Transpeptidase"/>
    <property type="match status" value="1"/>
</dbReference>
<dbReference type="InterPro" id="IPR007887">
    <property type="entry name" value="MecA_N"/>
</dbReference>
<reference evidence="4" key="1">
    <citation type="submission" date="2023-07" db="EMBL/GenBank/DDBJ databases">
        <title>30 novel species of actinomycetes from the DSMZ collection.</title>
        <authorList>
            <person name="Nouioui I."/>
        </authorList>
    </citation>
    <scope>NUCLEOTIDE SEQUENCE [LARGE SCALE GENOMIC DNA]</scope>
    <source>
        <strain evidence="4">DSM 41982</strain>
    </source>
</reference>
<dbReference type="RefSeq" id="WP_093853421.1">
    <property type="nucleotide sequence ID" value="NZ_JAVRER010000075.1"/>
</dbReference>
<dbReference type="InterPro" id="IPR001460">
    <property type="entry name" value="PCN-bd_Tpept"/>
</dbReference>
<protein>
    <submittedName>
        <fullName evidence="3">Penicillin-binding transpeptidase domain-containing protein</fullName>
    </submittedName>
</protein>
<dbReference type="InterPro" id="IPR050515">
    <property type="entry name" value="Beta-lactam/transpept"/>
</dbReference>
<feature type="domain" description="NTF2-like N-terminal transpeptidase" evidence="2">
    <location>
        <begin position="61"/>
        <end position="162"/>
    </location>
</feature>
<sequence length="539" mass="54822">MRTGVKVSVVSGALVVLLGGGGYGAYNLVHAVTSGTADQNSAEAVAKRLDTPLTAKDVRETGRKFLSTWGAGRLTAAAALTSQPAPAGVALQGVRDKAHVSKVTLEPGTATATRLPYHVKLTVRGKSLAYDTGLTVVRSEATGHPVVKWTPALVHPRMKDGDLLVTGDADAPPVALVDREGKALDAGAYPSLAPILAQLRERYGERAGGSGAVELMIKHPDDAPNTTLLTLEKGKPGRVPTTLSAGVQAAAEKAVAAYANASVVVERAGTGEILAVANHRDDQFNAAFQGTVAPGSTMKMITAAMLIDKGLTSANGPAPCPDTALSGGQTVHNLTGMRPDPGATLAHAFAISCNTSFVSFAPKLQPGDLGTEASEKFGLGRDNWKTGIASADGKVPVAEGDDKGVSLIGQGKVQLNPLNLASVVATIRDGAFHQPVLVPASFDKRPLATAAGLRPGTAAQLRQMMNLTATSGTGATAMSGLGPDIGAKTGSAEVDGQTQSNSWFAGYRGDFTAAAYAEQGGHGGDVAGPIVAAVLRATG</sequence>
<dbReference type="PANTHER" id="PTHR30627">
    <property type="entry name" value="PEPTIDOGLYCAN D,D-TRANSPEPTIDASE"/>
    <property type="match status" value="1"/>
</dbReference>